<dbReference type="EMBL" id="AEVS01000077">
    <property type="protein sequence ID" value="EGA64788.1"/>
    <property type="molecule type" value="Genomic_DNA"/>
</dbReference>
<name>E8LWN7_9VIBR</name>
<accession>E8LWN7</accession>
<dbReference type="Gene3D" id="3.40.630.30">
    <property type="match status" value="1"/>
</dbReference>
<dbReference type="PROSITE" id="PS51186">
    <property type="entry name" value="GNAT"/>
    <property type="match status" value="1"/>
</dbReference>
<evidence type="ECO:0000313" key="5">
    <source>
        <dbReference type="Proteomes" id="UP000004371"/>
    </source>
</evidence>
<dbReference type="eggNOG" id="COG1246">
    <property type="taxonomic scope" value="Bacteria"/>
</dbReference>
<organism evidence="4 5">
    <name type="scientific">Vibrio brasiliensis LMG 20546</name>
    <dbReference type="NCBI Taxonomy" id="945543"/>
    <lineage>
        <taxon>Bacteria</taxon>
        <taxon>Pseudomonadati</taxon>
        <taxon>Pseudomonadota</taxon>
        <taxon>Gammaproteobacteria</taxon>
        <taxon>Vibrionales</taxon>
        <taxon>Vibrionaceae</taxon>
        <taxon>Vibrio</taxon>
        <taxon>Vibrio oreintalis group</taxon>
    </lineage>
</organism>
<sequence length="151" mass="17242">MEISLLADSPGDAPQVAKWYYEQWEINNPDSSVEKITEKILLGAQRDQLPIAFVVHLDGQLVGAGEVKYRELPQYPGFNHWLDGVYVPSEHRGKGISTLLINFANNTAKECGVKDLYLRCEEHNVKLYEKYGYKVVLTEENKSIMKRVIND</sequence>
<dbReference type="AlphaFoldDB" id="E8LWN7"/>
<dbReference type="Pfam" id="PF00583">
    <property type="entry name" value="Acetyltransf_1"/>
    <property type="match status" value="1"/>
</dbReference>
<dbReference type="OrthoDB" id="7678938at2"/>
<feature type="domain" description="N-acetyltransferase" evidence="3">
    <location>
        <begin position="1"/>
        <end position="150"/>
    </location>
</feature>
<protein>
    <submittedName>
        <fullName evidence="4">GCN5-like N-acetyltransferase</fullName>
    </submittedName>
</protein>
<keyword evidence="5" id="KW-1185">Reference proteome</keyword>
<dbReference type="InterPro" id="IPR016181">
    <property type="entry name" value="Acyl_CoA_acyltransferase"/>
</dbReference>
<evidence type="ECO:0000256" key="2">
    <source>
        <dbReference type="ARBA" id="ARBA00023315"/>
    </source>
</evidence>
<dbReference type="GO" id="GO:0016747">
    <property type="term" value="F:acyltransferase activity, transferring groups other than amino-acyl groups"/>
    <property type="evidence" value="ECO:0007669"/>
    <property type="project" value="InterPro"/>
</dbReference>
<dbReference type="Proteomes" id="UP000004371">
    <property type="component" value="Unassembled WGS sequence"/>
</dbReference>
<reference evidence="4 5" key="1">
    <citation type="journal article" date="2012" name="Int. J. Syst. Evol. Microbiol.">
        <title>Vibrio caribbeanicus sp. nov., isolated from the marine sponge Scleritoderma cyanea.</title>
        <authorList>
            <person name="Hoffmann M."/>
            <person name="Monday S.R."/>
            <person name="Allard M.W."/>
            <person name="Strain E.A."/>
            <person name="Whittaker P."/>
            <person name="Naum M."/>
            <person name="McCarthy P.J."/>
            <person name="Lopez J.V."/>
            <person name="Fischer M."/>
            <person name="Brown E.W."/>
        </authorList>
    </citation>
    <scope>NUCLEOTIDE SEQUENCE [LARGE SCALE GENOMIC DNA]</scope>
    <source>
        <strain evidence="4 5">LMG 20546</strain>
    </source>
</reference>
<dbReference type="SUPFAM" id="SSF55729">
    <property type="entry name" value="Acyl-CoA N-acyltransferases (Nat)"/>
    <property type="match status" value="1"/>
</dbReference>
<evidence type="ECO:0000313" key="4">
    <source>
        <dbReference type="EMBL" id="EGA64788.1"/>
    </source>
</evidence>
<dbReference type="InterPro" id="IPR000182">
    <property type="entry name" value="GNAT_dom"/>
</dbReference>
<keyword evidence="2" id="KW-0012">Acyltransferase</keyword>
<dbReference type="PANTHER" id="PTHR43420:SF12">
    <property type="entry name" value="N-ACETYLTRANSFERASE DOMAIN-CONTAINING PROTEIN"/>
    <property type="match status" value="1"/>
</dbReference>
<dbReference type="RefSeq" id="WP_006880266.1">
    <property type="nucleotide sequence ID" value="NZ_AEVS01000077.1"/>
</dbReference>
<dbReference type="InterPro" id="IPR050680">
    <property type="entry name" value="YpeA/RimI_acetyltransf"/>
</dbReference>
<gene>
    <name evidence="4" type="ORF">VIBR0546_17198</name>
</gene>
<keyword evidence="1 4" id="KW-0808">Transferase</keyword>
<evidence type="ECO:0000256" key="1">
    <source>
        <dbReference type="ARBA" id="ARBA00022679"/>
    </source>
</evidence>
<comment type="caution">
    <text evidence="4">The sequence shown here is derived from an EMBL/GenBank/DDBJ whole genome shotgun (WGS) entry which is preliminary data.</text>
</comment>
<dbReference type="STRING" id="945543.VIBR0546_17198"/>
<dbReference type="PANTHER" id="PTHR43420">
    <property type="entry name" value="ACETYLTRANSFERASE"/>
    <property type="match status" value="1"/>
</dbReference>
<proteinExistence type="predicted"/>
<dbReference type="CDD" id="cd04301">
    <property type="entry name" value="NAT_SF"/>
    <property type="match status" value="1"/>
</dbReference>
<evidence type="ECO:0000259" key="3">
    <source>
        <dbReference type="PROSITE" id="PS51186"/>
    </source>
</evidence>